<feature type="region of interest" description="Disordered" evidence="1">
    <location>
        <begin position="861"/>
        <end position="882"/>
    </location>
</feature>
<feature type="compositionally biased region" description="Basic and acidic residues" evidence="1">
    <location>
        <begin position="47"/>
        <end position="57"/>
    </location>
</feature>
<comment type="caution">
    <text evidence="3">The sequence shown here is derived from an EMBL/GenBank/DDBJ whole genome shotgun (WGS) entry which is preliminary data.</text>
</comment>
<dbReference type="InterPro" id="IPR045450">
    <property type="entry name" value="VMAP_C"/>
</dbReference>
<evidence type="ECO:0000259" key="2">
    <source>
        <dbReference type="Pfam" id="PF20028"/>
    </source>
</evidence>
<feature type="domain" description="vWA-MoxR associated protein C-terminal" evidence="2">
    <location>
        <begin position="643"/>
        <end position="866"/>
    </location>
</feature>
<keyword evidence="4" id="KW-1185">Reference proteome</keyword>
<reference evidence="3 4" key="1">
    <citation type="submission" date="2020-08" db="EMBL/GenBank/DDBJ databases">
        <title>Genomic Encyclopedia of Type Strains, Phase III (KMG-III): the genomes of soil and plant-associated and newly described type strains.</title>
        <authorList>
            <person name="Whitman W."/>
        </authorList>
    </citation>
    <scope>NUCLEOTIDE SEQUENCE [LARGE SCALE GENOMIC DNA]</scope>
    <source>
        <strain evidence="3 4">CECT 8305</strain>
    </source>
</reference>
<feature type="region of interest" description="Disordered" evidence="1">
    <location>
        <begin position="46"/>
        <end position="65"/>
    </location>
</feature>
<dbReference type="Proteomes" id="UP000588098">
    <property type="component" value="Unassembled WGS sequence"/>
</dbReference>
<feature type="region of interest" description="Disordered" evidence="1">
    <location>
        <begin position="284"/>
        <end position="340"/>
    </location>
</feature>
<dbReference type="SUPFAM" id="SSF50494">
    <property type="entry name" value="Trypsin-like serine proteases"/>
    <property type="match status" value="1"/>
</dbReference>
<accession>A0A7W9Q9T0</accession>
<gene>
    <name evidence="3" type="ORF">FHS42_003341</name>
</gene>
<dbReference type="Pfam" id="PF20028">
    <property type="entry name" value="VMAP-C"/>
    <property type="match status" value="1"/>
</dbReference>
<dbReference type="InterPro" id="IPR009003">
    <property type="entry name" value="Peptidase_S1_PA"/>
</dbReference>
<organism evidence="3 4">
    <name type="scientific">Streptomyces zagrosensis</name>
    <dbReference type="NCBI Taxonomy" id="1042984"/>
    <lineage>
        <taxon>Bacteria</taxon>
        <taxon>Bacillati</taxon>
        <taxon>Actinomycetota</taxon>
        <taxon>Actinomycetes</taxon>
        <taxon>Kitasatosporales</taxon>
        <taxon>Streptomycetaceae</taxon>
        <taxon>Streptomyces</taxon>
    </lineage>
</organism>
<name>A0A7W9Q9T0_9ACTN</name>
<dbReference type="EMBL" id="JACHJL010000007">
    <property type="protein sequence ID" value="MBB5936266.1"/>
    <property type="molecule type" value="Genomic_DNA"/>
</dbReference>
<evidence type="ECO:0000256" key="1">
    <source>
        <dbReference type="SAM" id="MobiDB-lite"/>
    </source>
</evidence>
<proteinExistence type="predicted"/>
<dbReference type="RefSeq" id="WP_184572867.1">
    <property type="nucleotide sequence ID" value="NZ_JACHJL010000007.1"/>
</dbReference>
<feature type="compositionally biased region" description="Basic and acidic residues" evidence="1">
    <location>
        <begin position="865"/>
        <end position="882"/>
    </location>
</feature>
<evidence type="ECO:0000313" key="3">
    <source>
        <dbReference type="EMBL" id="MBB5936266.1"/>
    </source>
</evidence>
<evidence type="ECO:0000313" key="4">
    <source>
        <dbReference type="Proteomes" id="UP000588098"/>
    </source>
</evidence>
<protein>
    <recommendedName>
        <fullName evidence="2">vWA-MoxR associated protein C-terminal domain-containing protein</fullName>
    </recommendedName>
</protein>
<dbReference type="Pfam" id="PF13365">
    <property type="entry name" value="Trypsin_2"/>
    <property type="match status" value="1"/>
</dbReference>
<sequence length="882" mass="93277">MPAKGAGRPVLVSVLTLAEQRSVGSGVLLPGQRFVTCAHVINSARAQRKEATGHPEPTDFPVRVHGPGGPHERLARLLVWVPPGPGCETGALEWDGDLAVLELTEELPGQVRPPRWAAMAEGQAVHAWHCAGHEATRARARVWSCDGRIGYVDGESLAGADIDEGYSGGPLWSGSDGAVVGLVAGALSAPVEPSGRSLPYSPRHVARRGWGIPWQRVRAELAAVQAEWLLSGAEQVGGANGARTGRPEPHDPIRRDLAGAIARALPDPQWRTECARLVVDECARPAPDRDDGTYQAGPGVGLGGGAAKAAGSSTVRTAADERGGNHSNHNRRSGHDRHDGYDGYDRCANYGDHKGSWVPASERVQVAERVEVGYAHGPQDDDWCGVGASPISAHVFAGLLLAQERALAALTELLHPAAPGATAELLALGRVSKVPRLLSPGELDSLCRVLSRLPANTLDWLPSATRAALSVAGVSLAPEGETAWGDRAAPADVAGIAALVRHLETLPGDSHPVPDGTSAVPGLLRMVEYLAAVCPVPARAELRGWCAGVASRIGIHASALKERRADAHQWAEAQLAPSPPPRVLVRLTRYRDENSAPAVNTVHAANTVLNTATTVHAANTAQGAHSGGGAANGEVGSGQASGERYQLRMWCDEGEGPRQVGEDSERPRGAVEAAQEILAVLGPLHRLRTEGSRPVIEILVDRDALDLPVDEWQVPGPGGLLVGVLGAEYPLVVNCPELVRRGDERYAADWRHRWQQLDQAETVRLGPATGGTNEVYGLLLARPDAARVAVGDVPPALRTTIVQVCLAMGVPVVLWYRDQPPASAAAQRELEAPVRHLPERVRAYRASTLAQPDAYVGRPALAWADADRPPPRLELADPTRPV</sequence>
<dbReference type="AlphaFoldDB" id="A0A7W9Q9T0"/>